<dbReference type="NCBIfam" id="TIGR01167">
    <property type="entry name" value="LPXTG_anchor"/>
    <property type="match status" value="1"/>
</dbReference>
<dbReference type="InterPro" id="IPR005322">
    <property type="entry name" value="Peptidase_C69"/>
</dbReference>
<dbReference type="MEROPS" id="C69.002"/>
<dbReference type="GO" id="GO:0070004">
    <property type="term" value="F:cysteine-type exopeptidase activity"/>
    <property type="evidence" value="ECO:0007669"/>
    <property type="project" value="InterPro"/>
</dbReference>
<evidence type="ECO:0000256" key="9">
    <source>
        <dbReference type="ARBA" id="ARBA00022997"/>
    </source>
</evidence>
<dbReference type="EMBL" id="CDMW01000001">
    <property type="protein sequence ID" value="CEL90752.1"/>
    <property type="molecule type" value="Genomic_DNA"/>
</dbReference>
<sequence length="683" mass="75156">MKKILFRSLLALSTIFLFPFQVVEACTGFIVGKDLTADGTTLYGRTEDLEPNHNKVFLVHPRKTNASGAKLVDETNNFEWTLPAESYKYTSVSDVTPSQGIFDEVGFNEYGVSISATVSAKANDAIQKVDPYVANGLAESILTTVVLPHVQTARQGVELMAQIVREQGAAEGNIITIADKTGVWYMEILSGHQYVAIKFPDDKYAVFPNTFFLGSVDFDDTENVIASKGVQDVAKQANSYKEIDGKFHISQSYNPPMAEADRSRAWAGITSLDPNAAVSYNDSYFDLMHSTDRKISVADVMAMQRNRFEGTQFKPLDQMELDGKGLPQRGTTDPVYKYPLGNPNVMEAHIFQLKDGVPANMGGGTMWLAVGSPRFSPYLPYNGNITDTYDAYKVNTTSYSPDSWYWVASHIYDMAAKHQDLFGTSVQDKWKALEARFIEEQNALDAANAALPDSSAKVTEETQARAAQVFKEMKELEAEMEAKIKEATKTTPSSSSKDSSSSSSSQSSSSSSSSETSSSSDTRTEVNVEDDSLVDVATGIRLKNADLVKAGLQMSVQKLESKNQPTDTYDIRLTNPNGQPVHQVSPTLVTIPVRKDLPVDAVYALDENGKQVEKFDVTVNQNQTISFTTDHFSVYQVQYRNEQSVKAKKKDLPSTGEQVTIMGLAGLIILAGVFFLLKKTKKN</sequence>
<dbReference type="GO" id="GO:0016805">
    <property type="term" value="F:dipeptidase activity"/>
    <property type="evidence" value="ECO:0007669"/>
    <property type="project" value="UniProtKB-KW"/>
</dbReference>
<evidence type="ECO:0000256" key="4">
    <source>
        <dbReference type="ARBA" id="ARBA00022512"/>
    </source>
</evidence>
<keyword evidence="7 13" id="KW-0732">Signal</keyword>
<keyword evidence="12" id="KW-1133">Transmembrane helix</keyword>
<dbReference type="Pfam" id="PF00746">
    <property type="entry name" value="Gram_pos_anchor"/>
    <property type="match status" value="1"/>
</dbReference>
<evidence type="ECO:0000256" key="12">
    <source>
        <dbReference type="SAM" id="Phobius"/>
    </source>
</evidence>
<evidence type="ECO:0000256" key="8">
    <source>
        <dbReference type="ARBA" id="ARBA00022801"/>
    </source>
</evidence>
<keyword evidence="12" id="KW-0472">Membrane</keyword>
<feature type="compositionally biased region" description="Low complexity" evidence="11">
    <location>
        <begin position="489"/>
        <end position="520"/>
    </location>
</feature>
<evidence type="ECO:0000256" key="2">
    <source>
        <dbReference type="ARBA" id="ARBA00007225"/>
    </source>
</evidence>
<reference evidence="15 16" key="1">
    <citation type="submission" date="2015-01" db="EMBL/GenBank/DDBJ databases">
        <authorList>
            <person name="Pelicic Vladimir"/>
        </authorList>
    </citation>
    <scope>NUCLEOTIDE SEQUENCE [LARGE SCALE GENOMIC DNA]</scope>
    <source>
        <strain evidence="15 16">2908</strain>
    </source>
</reference>
<evidence type="ECO:0000256" key="10">
    <source>
        <dbReference type="ARBA" id="ARBA00023088"/>
    </source>
</evidence>
<proteinExistence type="inferred from homology"/>
<dbReference type="InterPro" id="IPR019931">
    <property type="entry name" value="LPXTG_anchor"/>
</dbReference>
<evidence type="ECO:0000256" key="1">
    <source>
        <dbReference type="ARBA" id="ARBA00001670"/>
    </source>
</evidence>
<gene>
    <name evidence="15" type="primary">pepDB1</name>
    <name evidence="15" type="ORF">SSV_1460</name>
</gene>
<comment type="catalytic activity">
    <reaction evidence="1">
        <text>an L-aminoacyl-L-amino acid + H2O = 2 an L-alpha-amino acid</text>
        <dbReference type="Rhea" id="RHEA:48940"/>
        <dbReference type="ChEBI" id="CHEBI:15377"/>
        <dbReference type="ChEBI" id="CHEBI:59869"/>
        <dbReference type="ChEBI" id="CHEBI:77460"/>
        <dbReference type="EC" id="3.4.13.19"/>
    </reaction>
</comment>
<evidence type="ECO:0000256" key="5">
    <source>
        <dbReference type="ARBA" id="ARBA00022525"/>
    </source>
</evidence>
<evidence type="ECO:0000256" key="7">
    <source>
        <dbReference type="ARBA" id="ARBA00022729"/>
    </source>
</evidence>
<dbReference type="NCBIfam" id="NF033678">
    <property type="entry name" value="C69_fam_dipept"/>
    <property type="match status" value="1"/>
</dbReference>
<comment type="similarity">
    <text evidence="2">Belongs to the peptidase C69 family.</text>
</comment>
<keyword evidence="12" id="KW-0812">Transmembrane</keyword>
<feature type="domain" description="Gram-positive cocci surface proteins LPxTG" evidence="14">
    <location>
        <begin position="645"/>
        <end position="683"/>
    </location>
</feature>
<dbReference type="PANTHER" id="PTHR12994:SF17">
    <property type="entry name" value="LD30995P"/>
    <property type="match status" value="1"/>
</dbReference>
<feature type="chain" id="PRO_5038827779" description="membrane dipeptidase" evidence="13">
    <location>
        <begin position="25"/>
        <end position="683"/>
    </location>
</feature>
<keyword evidence="10" id="KW-0572">Peptidoglycan-anchor</keyword>
<dbReference type="Gene3D" id="3.60.60.10">
    <property type="entry name" value="Penicillin V Acylase, Chain A"/>
    <property type="match status" value="1"/>
</dbReference>
<evidence type="ECO:0000313" key="16">
    <source>
        <dbReference type="Proteomes" id="UP000183504"/>
    </source>
</evidence>
<dbReference type="Proteomes" id="UP000183504">
    <property type="component" value="Unassembled WGS sequence"/>
</dbReference>
<keyword evidence="8 15" id="KW-0378">Hydrolase</keyword>
<dbReference type="Pfam" id="PF03577">
    <property type="entry name" value="Peptidase_C69"/>
    <property type="match status" value="1"/>
</dbReference>
<evidence type="ECO:0000256" key="13">
    <source>
        <dbReference type="SAM" id="SignalP"/>
    </source>
</evidence>
<evidence type="ECO:0000256" key="3">
    <source>
        <dbReference type="ARBA" id="ARBA00013110"/>
    </source>
</evidence>
<evidence type="ECO:0000256" key="11">
    <source>
        <dbReference type="SAM" id="MobiDB-lite"/>
    </source>
</evidence>
<dbReference type="AlphaFoldDB" id="A0A0B7GLT2"/>
<dbReference type="RefSeq" id="WP_072074298.1">
    <property type="nucleotide sequence ID" value="NZ_CDMW01000001.1"/>
</dbReference>
<feature type="transmembrane region" description="Helical" evidence="12">
    <location>
        <begin position="659"/>
        <end position="677"/>
    </location>
</feature>
<dbReference type="GO" id="GO:0006508">
    <property type="term" value="P:proteolysis"/>
    <property type="evidence" value="ECO:0007669"/>
    <property type="project" value="UniProtKB-KW"/>
</dbReference>
<dbReference type="InterPro" id="IPR047804">
    <property type="entry name" value="C69_dipept_A-like"/>
</dbReference>
<keyword evidence="9" id="KW-0224">Dipeptidase</keyword>
<organism evidence="15 16">
    <name type="scientific">Streptococcus sanguinis</name>
    <dbReference type="NCBI Taxonomy" id="1305"/>
    <lineage>
        <taxon>Bacteria</taxon>
        <taxon>Bacillati</taxon>
        <taxon>Bacillota</taxon>
        <taxon>Bacilli</taxon>
        <taxon>Lactobacillales</taxon>
        <taxon>Streptococcaceae</taxon>
        <taxon>Streptococcus</taxon>
    </lineage>
</organism>
<name>A0A0B7GLT2_STRSA</name>
<feature type="region of interest" description="Disordered" evidence="11">
    <location>
        <begin position="485"/>
        <end position="526"/>
    </location>
</feature>
<evidence type="ECO:0000259" key="14">
    <source>
        <dbReference type="Pfam" id="PF00746"/>
    </source>
</evidence>
<feature type="region of interest" description="Disordered" evidence="11">
    <location>
        <begin position="561"/>
        <end position="580"/>
    </location>
</feature>
<keyword evidence="6" id="KW-0645">Protease</keyword>
<keyword evidence="4" id="KW-0134">Cell wall</keyword>
<dbReference type="PANTHER" id="PTHR12994">
    <property type="entry name" value="SECERNIN"/>
    <property type="match status" value="1"/>
</dbReference>
<dbReference type="EC" id="3.4.13.19" evidence="3"/>
<accession>A0A0B7GLT2</accession>
<protein>
    <recommendedName>
        <fullName evidence="3">membrane dipeptidase</fullName>
        <ecNumber evidence="3">3.4.13.19</ecNumber>
    </recommendedName>
</protein>
<keyword evidence="5" id="KW-0964">Secreted</keyword>
<evidence type="ECO:0000313" key="15">
    <source>
        <dbReference type="EMBL" id="CEL90752.1"/>
    </source>
</evidence>
<feature type="signal peptide" evidence="13">
    <location>
        <begin position="1"/>
        <end position="24"/>
    </location>
</feature>
<evidence type="ECO:0000256" key="6">
    <source>
        <dbReference type="ARBA" id="ARBA00022670"/>
    </source>
</evidence>